<dbReference type="EMBL" id="JAUSTY010000002">
    <property type="protein sequence ID" value="MDQ0164636.1"/>
    <property type="molecule type" value="Genomic_DNA"/>
</dbReference>
<keyword evidence="3" id="KW-1185">Reference proteome</keyword>
<dbReference type="Proteomes" id="UP001235840">
    <property type="component" value="Unassembled WGS sequence"/>
</dbReference>
<evidence type="ECO:0000313" key="3">
    <source>
        <dbReference type="Proteomes" id="UP001235840"/>
    </source>
</evidence>
<feature type="region of interest" description="Disordered" evidence="1">
    <location>
        <begin position="234"/>
        <end position="325"/>
    </location>
</feature>
<gene>
    <name evidence="2" type="ORF">J2S11_000536</name>
</gene>
<accession>A0ABT9VUH8</accession>
<feature type="compositionally biased region" description="Low complexity" evidence="1">
    <location>
        <begin position="386"/>
        <end position="404"/>
    </location>
</feature>
<organism evidence="2 3">
    <name type="scientific">Caldalkalibacillus horti</name>
    <dbReference type="NCBI Taxonomy" id="77523"/>
    <lineage>
        <taxon>Bacteria</taxon>
        <taxon>Bacillati</taxon>
        <taxon>Bacillota</taxon>
        <taxon>Bacilli</taxon>
        <taxon>Bacillales</taxon>
        <taxon>Bacillaceae</taxon>
        <taxon>Caldalkalibacillus</taxon>
    </lineage>
</organism>
<protein>
    <recommendedName>
        <fullName evidence="4">Flagellar hook-length control protein FliK</fullName>
    </recommendedName>
</protein>
<evidence type="ECO:0000256" key="1">
    <source>
        <dbReference type="SAM" id="MobiDB-lite"/>
    </source>
</evidence>
<evidence type="ECO:0008006" key="4">
    <source>
        <dbReference type="Google" id="ProtNLM"/>
    </source>
</evidence>
<comment type="caution">
    <text evidence="2">The sequence shown here is derived from an EMBL/GenBank/DDBJ whole genome shotgun (WGS) entry which is preliminary data.</text>
</comment>
<feature type="region of interest" description="Disordered" evidence="1">
    <location>
        <begin position="367"/>
        <end position="422"/>
    </location>
</feature>
<feature type="compositionally biased region" description="Low complexity" evidence="1">
    <location>
        <begin position="271"/>
        <end position="286"/>
    </location>
</feature>
<name>A0ABT9VUH8_9BACI</name>
<feature type="compositionally biased region" description="Polar residues" evidence="1">
    <location>
        <begin position="367"/>
        <end position="385"/>
    </location>
</feature>
<proteinExistence type="predicted"/>
<sequence>MALGNILQSMFRTPRASNNHVLTLTSGQVVKGEVLQLYPNDHALVKLGSMQVQAKLEAPLEAGLRSWFQVQGSAHPITLKLVSAPQHLGHQGQTDLAQLLQFFGMKSSALGEKLLQFFLQEQLPMTKQNVRSGTQILEQLGTRSETLQAIKFAVQKGLPLSKEIIQSLQSFSQNSSLAYQIRDVAAALPSQARGELQNLLQRMGQDIVQRPNGLLLFLQRMGVQLESTMSKAMTSFTPAPVPPTPSTQQASVVQPVTHTGTQEQVTQAGFSSSSGAIGSPSSPSSSLLENNRVALTREQGGQVPGRTAEANPGAQGDRVPTESRQVNMNAQSVTNALMDTVSKVTQATGQQGQPANHTPVQSFASETAVFTRSSETARAQETGQANQGSNTTVTNSSQGSSSSQFTDTMLRGTEAGGGRLFSDISTANTSAIQNQSAEGQQPTTLKSYLMQLLQSQELSKQAAEKVQGLIHTIQGQQILLSSETQQPIQTFMFQAFYPFGAELRSIYGQISGKKEKGKIDPENCRMFFHLELPELGQTEIDVTIQSNYLAITLYSKQVPHEGHEWLKENEVQVKEAMNQLGYTLTSVKWKEVQMNEPMMYHPSIEASRLYSQSSFQGVDIRL</sequence>
<evidence type="ECO:0000313" key="2">
    <source>
        <dbReference type="EMBL" id="MDQ0164636.1"/>
    </source>
</evidence>
<dbReference type="RefSeq" id="WP_307390551.1">
    <property type="nucleotide sequence ID" value="NZ_BAAADK010000018.1"/>
</dbReference>
<reference evidence="2 3" key="1">
    <citation type="submission" date="2023-07" db="EMBL/GenBank/DDBJ databases">
        <title>Genomic Encyclopedia of Type Strains, Phase IV (KMG-IV): sequencing the most valuable type-strain genomes for metagenomic binning, comparative biology and taxonomic classification.</title>
        <authorList>
            <person name="Goeker M."/>
        </authorList>
    </citation>
    <scope>NUCLEOTIDE SEQUENCE [LARGE SCALE GENOMIC DNA]</scope>
    <source>
        <strain evidence="2 3">DSM 12751</strain>
    </source>
</reference>
<feature type="compositionally biased region" description="Polar residues" evidence="1">
    <location>
        <begin position="246"/>
        <end position="270"/>
    </location>
</feature>